<feature type="signal peptide" evidence="6">
    <location>
        <begin position="1"/>
        <end position="24"/>
    </location>
</feature>
<dbReference type="SMART" id="SM00318">
    <property type="entry name" value="SNc"/>
    <property type="match status" value="1"/>
</dbReference>
<evidence type="ECO:0000259" key="7">
    <source>
        <dbReference type="PROSITE" id="PS50830"/>
    </source>
</evidence>
<dbReference type="GO" id="GO:0016787">
    <property type="term" value="F:hydrolase activity"/>
    <property type="evidence" value="ECO:0007669"/>
    <property type="project" value="UniProtKB-KW"/>
</dbReference>
<dbReference type="GO" id="GO:0003677">
    <property type="term" value="F:DNA binding"/>
    <property type="evidence" value="ECO:0007669"/>
    <property type="project" value="InterPro"/>
</dbReference>
<dbReference type="Proteomes" id="UP000069205">
    <property type="component" value="Chromosome"/>
</dbReference>
<dbReference type="Gene3D" id="2.40.50.90">
    <property type="match status" value="1"/>
</dbReference>
<accession>A0A0K2GCN5</accession>
<evidence type="ECO:0000256" key="2">
    <source>
        <dbReference type="ARBA" id="ARBA00022759"/>
    </source>
</evidence>
<dbReference type="InterPro" id="IPR004026">
    <property type="entry name" value="Ada_DNA_repair_Zn-bd"/>
</dbReference>
<dbReference type="GO" id="GO:0006355">
    <property type="term" value="P:regulation of DNA-templated transcription"/>
    <property type="evidence" value="ECO:0007669"/>
    <property type="project" value="InterPro"/>
</dbReference>
<dbReference type="InterPro" id="IPR035451">
    <property type="entry name" value="Ada-like_dom_sf"/>
</dbReference>
<dbReference type="GO" id="GO:0008168">
    <property type="term" value="F:methyltransferase activity"/>
    <property type="evidence" value="ECO:0007669"/>
    <property type="project" value="InterPro"/>
</dbReference>
<dbReference type="RefSeq" id="WP_053379536.1">
    <property type="nucleotide sequence ID" value="NZ_CP011801.1"/>
</dbReference>
<dbReference type="KEGG" id="nmv:NITMOv2_1938"/>
<name>A0A0K2GCN5_NITMO</name>
<feature type="region of interest" description="Disordered" evidence="5">
    <location>
        <begin position="167"/>
        <end position="198"/>
    </location>
</feature>
<dbReference type="Pfam" id="PF00565">
    <property type="entry name" value="SNase"/>
    <property type="match status" value="1"/>
</dbReference>
<evidence type="ECO:0000256" key="3">
    <source>
        <dbReference type="ARBA" id="ARBA00022801"/>
    </source>
</evidence>
<proteinExistence type="predicted"/>
<keyword evidence="4" id="KW-0010">Activator</keyword>
<dbReference type="InterPro" id="IPR016071">
    <property type="entry name" value="Staphylococal_nuclease_OB-fold"/>
</dbReference>
<dbReference type="STRING" id="42253.NITMOv2_1938"/>
<dbReference type="AlphaFoldDB" id="A0A0K2GCN5"/>
<dbReference type="EMBL" id="CP011801">
    <property type="protein sequence ID" value="ALA58357.1"/>
    <property type="molecule type" value="Genomic_DNA"/>
</dbReference>
<dbReference type="InterPro" id="IPR035437">
    <property type="entry name" value="SNase_OB-fold_sf"/>
</dbReference>
<evidence type="ECO:0000256" key="1">
    <source>
        <dbReference type="ARBA" id="ARBA00022722"/>
    </source>
</evidence>
<dbReference type="GO" id="GO:0008270">
    <property type="term" value="F:zinc ion binding"/>
    <property type="evidence" value="ECO:0007669"/>
    <property type="project" value="InterPro"/>
</dbReference>
<protein>
    <submittedName>
        <fullName evidence="8">Putative Micrococcal nuclease-like nuclease</fullName>
    </submittedName>
</protein>
<feature type="chain" id="PRO_5005476728" evidence="6">
    <location>
        <begin position="25"/>
        <end position="248"/>
    </location>
</feature>
<dbReference type="OrthoDB" id="9805504at2"/>
<dbReference type="GO" id="GO:0004519">
    <property type="term" value="F:endonuclease activity"/>
    <property type="evidence" value="ECO:0007669"/>
    <property type="project" value="UniProtKB-KW"/>
</dbReference>
<evidence type="ECO:0000313" key="9">
    <source>
        <dbReference type="Proteomes" id="UP000069205"/>
    </source>
</evidence>
<dbReference type="Pfam" id="PF02805">
    <property type="entry name" value="Ada_Zn_binding"/>
    <property type="match status" value="1"/>
</dbReference>
<dbReference type="SUPFAM" id="SSF50199">
    <property type="entry name" value="Staphylococcal nuclease"/>
    <property type="match status" value="1"/>
</dbReference>
<dbReference type="SUPFAM" id="SSF57884">
    <property type="entry name" value="Ada DNA repair protein, N-terminal domain (N-Ada 10)"/>
    <property type="match status" value="1"/>
</dbReference>
<keyword evidence="1" id="KW-0540">Nuclease</keyword>
<keyword evidence="6" id="KW-0732">Signal</keyword>
<dbReference type="PROSITE" id="PS50830">
    <property type="entry name" value="TNASE_3"/>
    <property type="match status" value="1"/>
</dbReference>
<evidence type="ECO:0000256" key="6">
    <source>
        <dbReference type="SAM" id="SignalP"/>
    </source>
</evidence>
<keyword evidence="9" id="KW-1185">Reference proteome</keyword>
<evidence type="ECO:0000313" key="8">
    <source>
        <dbReference type="EMBL" id="ALA58357.1"/>
    </source>
</evidence>
<gene>
    <name evidence="8" type="ORF">NITMOv2_1938</name>
</gene>
<dbReference type="PANTHER" id="PTHR12302">
    <property type="entry name" value="EBNA2 BINDING PROTEIN P100"/>
    <property type="match status" value="1"/>
</dbReference>
<reference evidence="8 9" key="1">
    <citation type="journal article" date="2015" name="Proc. Natl. Acad. Sci. U.S.A.">
        <title>Expanded metabolic versatility of ubiquitous nitrite-oxidizing bacteria from the genus Nitrospira.</title>
        <authorList>
            <person name="Koch H."/>
            <person name="Lucker S."/>
            <person name="Albertsen M."/>
            <person name="Kitzinger K."/>
            <person name="Herbold C."/>
            <person name="Spieck E."/>
            <person name="Nielsen P.H."/>
            <person name="Wagner M."/>
            <person name="Daims H."/>
        </authorList>
    </citation>
    <scope>NUCLEOTIDE SEQUENCE [LARGE SCALE GENOMIC DNA]</scope>
    <source>
        <strain evidence="8 9">NSP M-1</strain>
    </source>
</reference>
<dbReference type="PATRIC" id="fig|42253.5.peg.1909"/>
<dbReference type="PANTHER" id="PTHR12302:SF3">
    <property type="entry name" value="SERINE_THREONINE-PROTEIN KINASE 31"/>
    <property type="match status" value="1"/>
</dbReference>
<evidence type="ECO:0000256" key="4">
    <source>
        <dbReference type="ARBA" id="ARBA00023159"/>
    </source>
</evidence>
<keyword evidence="3" id="KW-0378">Hydrolase</keyword>
<organism evidence="8 9">
    <name type="scientific">Nitrospira moscoviensis</name>
    <dbReference type="NCBI Taxonomy" id="42253"/>
    <lineage>
        <taxon>Bacteria</taxon>
        <taxon>Pseudomonadati</taxon>
        <taxon>Nitrospirota</taxon>
        <taxon>Nitrospiria</taxon>
        <taxon>Nitrospirales</taxon>
        <taxon>Nitrospiraceae</taxon>
        <taxon>Nitrospira</taxon>
    </lineage>
</organism>
<dbReference type="Gene3D" id="3.40.10.10">
    <property type="entry name" value="DNA Methylphosphotriester Repair Domain"/>
    <property type="match status" value="1"/>
</dbReference>
<keyword evidence="2" id="KW-0255">Endonuclease</keyword>
<feature type="domain" description="TNase-like" evidence="7">
    <location>
        <begin position="25"/>
        <end position="147"/>
    </location>
</feature>
<evidence type="ECO:0000256" key="5">
    <source>
        <dbReference type="SAM" id="MobiDB-lite"/>
    </source>
</evidence>
<dbReference type="GO" id="GO:0006281">
    <property type="term" value="P:DNA repair"/>
    <property type="evidence" value="ECO:0007669"/>
    <property type="project" value="InterPro"/>
</dbReference>
<sequence>MVLLLPRFVVSWLLILPLSPTAAAEEFTARVISVIDGDDLIVRHNGLNEDVRLYGIDCPEEGQAYGRRAKEFTTKLAYHKTVTVQAHGSDAFGRTIADVILPDGRLLNHQLVKAGLAWWFRRYAPDNEELATLENEARASKKELWRDADPIPPWVFRKLRRGQPLDPSDFALLDRRPPSLGSSAERSPPTDQPNTLTLPIIGNRHSHIYHRPDCPNYSQVAAKNRVKFNSAAEAEAAGYRVAKNCPRS</sequence>